<evidence type="ECO:0000313" key="2">
    <source>
        <dbReference type="EMBL" id="CAE2293037.1"/>
    </source>
</evidence>
<name>A0A6U5Z127_GUITH</name>
<dbReference type="EMBL" id="HBKN01015476">
    <property type="protein sequence ID" value="CAE2293037.1"/>
    <property type="molecule type" value="Transcribed_RNA"/>
</dbReference>
<evidence type="ECO:0008006" key="4">
    <source>
        <dbReference type="Google" id="ProtNLM"/>
    </source>
</evidence>
<gene>
    <name evidence="2" type="ORF">GTHE00462_LOCUS12049</name>
    <name evidence="3" type="ORF">GTHE00462_LOCUS12052</name>
</gene>
<feature type="compositionally biased region" description="Low complexity" evidence="1">
    <location>
        <begin position="17"/>
        <end position="29"/>
    </location>
</feature>
<feature type="compositionally biased region" description="Low complexity" evidence="1">
    <location>
        <begin position="64"/>
        <end position="79"/>
    </location>
</feature>
<organism evidence="2">
    <name type="scientific">Guillardia theta</name>
    <name type="common">Cryptophyte</name>
    <name type="synonym">Cryptomonas phi</name>
    <dbReference type="NCBI Taxonomy" id="55529"/>
    <lineage>
        <taxon>Eukaryota</taxon>
        <taxon>Cryptophyceae</taxon>
        <taxon>Pyrenomonadales</taxon>
        <taxon>Geminigeraceae</taxon>
        <taxon>Guillardia</taxon>
    </lineage>
</organism>
<proteinExistence type="predicted"/>
<evidence type="ECO:0000256" key="1">
    <source>
        <dbReference type="SAM" id="MobiDB-lite"/>
    </source>
</evidence>
<accession>A0A6U5Z127</accession>
<sequence>MMEQERMDRHGFLPEITSPSFSTSRVPSSKYSQLQEMLESSSKSTISNMLSKPRSEFLEELNAARRPSNSSGSSPRAVPWGRLRSMKPSPELSSDEPRRESRPRRKSQQGMRRIMMRLGMDASSPKEEEVYRLVYRETHGAPLSGLLPDVKKTIWKEEQLNTLEKHKAARRIQNRWICRKQMKKFRNFIRNRSLRRDQRRKVLLGLWKRVVLQRDRQVKGARSLMSFWIIAWRIKLSERNISQEKAQDLQNVYSHFVWIRSFHLWNFLCYCQYFSRTNCMKSYLRIWKAYQNNKTFFREVYHRALDTIKHHAFRTLYFWGKCSKKLRKRSYLLFKLDDETVYEFKMPAHRFMGLGYLFDCTEIYESFKRKDLYTRKVVRLLYMRLLPVMFERWMEYHEEYRKKAYAFHHYFQRFMRKCFEALLEIQSLEQSAENQEKTLKRKDSLDEDLSEDMIYYLKNEKRKMIHQAKREAIGQEITWIMKLKTQHETSISEMDSYHRARENESIDRIEEQRKILSEIMEKENDKWSKTIKSIRTLFALAVSRITSVYESVNKDRSRTVFLRCWALMRKPVFRIRLRKIMNRAYLRRLVLRCSEFMSLEKSIHKYRPLKLKHRSFVCWLQALEIQFNYTTFGLKNKVLRRQVLAFRLSNAMNNWNDGNKELAIPTTAEFFRSKKFVLLSWIETHQERYARNKALALCRVKREMRTKARCFDFMKKRVIWRQRANKESVDCFIYKNAYFNLLLWKKYFFSGVRHTTTLRRAEVRRWKVTRWTANASTLLFHCVEERRSLVSSRLRKEQTLLLNVIGRGDASDQAFLHVPPALMGTFFNLRRMQVEKALKSADGLIQVAKRQLGSSLVGFRVSSWFFEARCIHLPMATSTRLPATSSYWRNIRSLNALAQQKGSDYKVKAM</sequence>
<feature type="region of interest" description="Disordered" evidence="1">
    <location>
        <begin position="1"/>
        <end position="112"/>
    </location>
</feature>
<dbReference type="EMBL" id="HBKN01015479">
    <property type="protein sequence ID" value="CAE2293043.1"/>
    <property type="molecule type" value="Transcribed_RNA"/>
</dbReference>
<feature type="compositionally biased region" description="Basic and acidic residues" evidence="1">
    <location>
        <begin position="1"/>
        <end position="12"/>
    </location>
</feature>
<dbReference type="AlphaFoldDB" id="A0A6U5Z127"/>
<evidence type="ECO:0000313" key="3">
    <source>
        <dbReference type="EMBL" id="CAE2293043.1"/>
    </source>
</evidence>
<protein>
    <recommendedName>
        <fullName evidence="4">Sfi1 spindle body domain-containing protein</fullName>
    </recommendedName>
</protein>
<reference evidence="2" key="1">
    <citation type="submission" date="2021-01" db="EMBL/GenBank/DDBJ databases">
        <authorList>
            <person name="Corre E."/>
            <person name="Pelletier E."/>
            <person name="Niang G."/>
            <person name="Scheremetjew M."/>
            <person name="Finn R."/>
            <person name="Kale V."/>
            <person name="Holt S."/>
            <person name="Cochrane G."/>
            <person name="Meng A."/>
            <person name="Brown T."/>
            <person name="Cohen L."/>
        </authorList>
    </citation>
    <scope>NUCLEOTIDE SEQUENCE</scope>
    <source>
        <strain evidence="2">CCMP 2712</strain>
    </source>
</reference>
<feature type="compositionally biased region" description="Polar residues" evidence="1">
    <location>
        <begin position="30"/>
        <end position="50"/>
    </location>
</feature>